<reference evidence="1" key="1">
    <citation type="submission" date="2023-03" db="EMBL/GenBank/DDBJ databases">
        <title>Chromosome-level genomes of two armyworms, Mythimna separata and Mythimna loreyi, provide insights into the biosynthesis and reception of sex pheromones.</title>
        <authorList>
            <person name="Zhao H."/>
        </authorList>
    </citation>
    <scope>NUCLEOTIDE SEQUENCE</scope>
    <source>
        <strain evidence="1">BeijingLab</strain>
    </source>
</reference>
<organism evidence="1 2">
    <name type="scientific">Mythimna loreyi</name>
    <dbReference type="NCBI Taxonomy" id="667449"/>
    <lineage>
        <taxon>Eukaryota</taxon>
        <taxon>Metazoa</taxon>
        <taxon>Ecdysozoa</taxon>
        <taxon>Arthropoda</taxon>
        <taxon>Hexapoda</taxon>
        <taxon>Insecta</taxon>
        <taxon>Pterygota</taxon>
        <taxon>Neoptera</taxon>
        <taxon>Endopterygota</taxon>
        <taxon>Lepidoptera</taxon>
        <taxon>Glossata</taxon>
        <taxon>Ditrysia</taxon>
        <taxon>Noctuoidea</taxon>
        <taxon>Noctuidae</taxon>
        <taxon>Noctuinae</taxon>
        <taxon>Hadenini</taxon>
        <taxon>Mythimna</taxon>
    </lineage>
</organism>
<comment type="caution">
    <text evidence="1">The sequence shown here is derived from an EMBL/GenBank/DDBJ whole genome shotgun (WGS) entry which is preliminary data.</text>
</comment>
<evidence type="ECO:0000313" key="1">
    <source>
        <dbReference type="EMBL" id="KAJ8709838.1"/>
    </source>
</evidence>
<protein>
    <submittedName>
        <fullName evidence="1">Uncharacterized protein</fullName>
    </submittedName>
</protein>
<dbReference type="EMBL" id="CM056800">
    <property type="protein sequence ID" value="KAJ8709838.1"/>
    <property type="molecule type" value="Genomic_DNA"/>
</dbReference>
<accession>A0ACC2Q776</accession>
<gene>
    <name evidence="1" type="ORF">PYW08_009842</name>
</gene>
<evidence type="ECO:0000313" key="2">
    <source>
        <dbReference type="Proteomes" id="UP001231649"/>
    </source>
</evidence>
<proteinExistence type="predicted"/>
<name>A0ACC2Q776_9NEOP</name>
<sequence>MSLSKESVYVKHKKDEDVTSVWSHFLIDKMGSSAKCKRCSAILKTLGGSTKGLHTHLFSKHSIKIDSAKASSSTSQNNEGPPSKRKMTDYFVKPESDTLDDVLARMTALDGFPFSVFVTSKDLRSLLLAKGYSDLPKSASTIRNRVLDYSVKIKKQITAELSTLKKEGQRFSLSFDEWTSTSNKRYMNLNIHSINKTTFCYHFLYQ</sequence>
<dbReference type="Proteomes" id="UP001231649">
    <property type="component" value="Chromosome 24"/>
</dbReference>
<keyword evidence="2" id="KW-1185">Reference proteome</keyword>